<keyword evidence="3" id="KW-0175">Coiled coil</keyword>
<keyword evidence="10" id="KW-1185">Reference proteome</keyword>
<feature type="region of interest" description="Disordered" evidence="6">
    <location>
        <begin position="93"/>
        <end position="124"/>
    </location>
</feature>
<evidence type="ECO:0000313" key="10">
    <source>
        <dbReference type="Proteomes" id="UP001431209"/>
    </source>
</evidence>
<comment type="subcellular location">
    <subcellularLocation>
        <location evidence="1 5">Nucleus</location>
    </subcellularLocation>
</comment>
<protein>
    <submittedName>
        <fullName evidence="9">Mnd1</fullName>
    </submittedName>
</protein>
<sequence length="206" mass="24030">MSKKKTTSHDEKMDIVCDFFIEQREPFTLKECEKAIPKAKPQIKFPVVKEVIQALIGDNRIETDKIGLANYFWLYPSAAANKAKRKYEELEKEVEDQNSKKQKLEEEIEQALSEKEDTEERRNDLSTYEKLQATNKTQDQQLQKFADNDPVLVKKIEEDAIVAKESANRWTEVIFNLQSFLRNNTGLSTSDFCKQFEVPEDLDELE</sequence>
<organism evidence="9 10">
    <name type="scientific">Acrasis kona</name>
    <dbReference type="NCBI Taxonomy" id="1008807"/>
    <lineage>
        <taxon>Eukaryota</taxon>
        <taxon>Discoba</taxon>
        <taxon>Heterolobosea</taxon>
        <taxon>Tetramitia</taxon>
        <taxon>Eutetramitia</taxon>
        <taxon>Acrasidae</taxon>
        <taxon>Acrasis</taxon>
    </lineage>
</organism>
<evidence type="ECO:0000256" key="2">
    <source>
        <dbReference type="ARBA" id="ARBA00005981"/>
    </source>
</evidence>
<accession>A0AAW2Z5C1</accession>
<evidence type="ECO:0000256" key="1">
    <source>
        <dbReference type="ARBA" id="ARBA00004123"/>
    </source>
</evidence>
<dbReference type="Pfam" id="PF03962">
    <property type="entry name" value="Mnd1"/>
    <property type="match status" value="1"/>
</dbReference>
<evidence type="ECO:0000256" key="5">
    <source>
        <dbReference type="PIRNR" id="PIRNR026991"/>
    </source>
</evidence>
<name>A0AAW2Z5C1_9EUKA</name>
<evidence type="ECO:0000256" key="4">
    <source>
        <dbReference type="ARBA" id="ARBA00023242"/>
    </source>
</evidence>
<dbReference type="EMBL" id="JAOPGA020001024">
    <property type="protein sequence ID" value="KAL0484109.1"/>
    <property type="molecule type" value="Genomic_DNA"/>
</dbReference>
<dbReference type="InterPro" id="IPR005647">
    <property type="entry name" value="Mnd1"/>
</dbReference>
<gene>
    <name evidence="9" type="ORF">AKO1_004920</name>
</gene>
<dbReference type="GO" id="GO:0003690">
    <property type="term" value="F:double-stranded DNA binding"/>
    <property type="evidence" value="ECO:0007669"/>
    <property type="project" value="InterPro"/>
</dbReference>
<keyword evidence="4 5" id="KW-0539">Nucleus</keyword>
<dbReference type="GO" id="GO:0007131">
    <property type="term" value="P:reciprocal meiotic recombination"/>
    <property type="evidence" value="ECO:0007669"/>
    <property type="project" value="InterPro"/>
</dbReference>
<evidence type="ECO:0000256" key="3">
    <source>
        <dbReference type="ARBA" id="ARBA00023054"/>
    </source>
</evidence>
<proteinExistence type="inferred from homology"/>
<comment type="function">
    <text evidence="5">Required for proper homologous chromosome pairing and efficient cross-over and intragenic recombination during meiosis.</text>
</comment>
<evidence type="ECO:0000259" key="7">
    <source>
        <dbReference type="Pfam" id="PF03962"/>
    </source>
</evidence>
<dbReference type="InterPro" id="IPR040453">
    <property type="entry name" value="Mnd1_HTH"/>
</dbReference>
<feature type="compositionally biased region" description="Basic and acidic residues" evidence="6">
    <location>
        <begin position="95"/>
        <end position="105"/>
    </location>
</feature>
<feature type="compositionally biased region" description="Basic and acidic residues" evidence="6">
    <location>
        <begin position="112"/>
        <end position="124"/>
    </location>
</feature>
<evidence type="ECO:0000313" key="9">
    <source>
        <dbReference type="EMBL" id="KAL0484109.1"/>
    </source>
</evidence>
<dbReference type="PIRSF" id="PIRSF026991">
    <property type="entry name" value="Mnd1"/>
    <property type="match status" value="1"/>
</dbReference>
<dbReference type="InterPro" id="IPR040661">
    <property type="entry name" value="LZ3wCH"/>
</dbReference>
<evidence type="ECO:0000259" key="8">
    <source>
        <dbReference type="Pfam" id="PF18517"/>
    </source>
</evidence>
<dbReference type="AlphaFoldDB" id="A0AAW2Z5C1"/>
<feature type="domain" description="Leucine zipper with capping helix" evidence="8">
    <location>
        <begin position="153"/>
        <end position="204"/>
    </location>
</feature>
<comment type="caution">
    <text evidence="9">The sequence shown here is derived from an EMBL/GenBank/DDBJ whole genome shotgun (WGS) entry which is preliminary data.</text>
</comment>
<comment type="similarity">
    <text evidence="2 5">Belongs to the MND1 family.</text>
</comment>
<dbReference type="Proteomes" id="UP001431209">
    <property type="component" value="Unassembled WGS sequence"/>
</dbReference>
<dbReference type="Pfam" id="PF18517">
    <property type="entry name" value="LZ3wCH"/>
    <property type="match status" value="1"/>
</dbReference>
<reference evidence="9 10" key="1">
    <citation type="submission" date="2024-03" db="EMBL/GenBank/DDBJ databases">
        <title>The Acrasis kona genome and developmental transcriptomes reveal deep origins of eukaryotic multicellular pathways.</title>
        <authorList>
            <person name="Sheikh S."/>
            <person name="Fu C.-J."/>
            <person name="Brown M.W."/>
            <person name="Baldauf S.L."/>
        </authorList>
    </citation>
    <scope>NUCLEOTIDE SEQUENCE [LARGE SCALE GENOMIC DNA]</scope>
    <source>
        <strain evidence="9 10">ATCC MYA-3509</strain>
    </source>
</reference>
<dbReference type="GO" id="GO:0005634">
    <property type="term" value="C:nucleus"/>
    <property type="evidence" value="ECO:0007669"/>
    <property type="project" value="UniProtKB-SubCell"/>
</dbReference>
<feature type="domain" description="Mnd1 HTH" evidence="7">
    <location>
        <begin position="17"/>
        <end position="76"/>
    </location>
</feature>
<evidence type="ECO:0000256" key="6">
    <source>
        <dbReference type="SAM" id="MobiDB-lite"/>
    </source>
</evidence>